<dbReference type="GO" id="GO:0000932">
    <property type="term" value="C:P-body"/>
    <property type="evidence" value="ECO:0007669"/>
    <property type="project" value="TreeGrafter"/>
</dbReference>
<dbReference type="Pfam" id="PF03133">
    <property type="entry name" value="TTL"/>
    <property type="match status" value="1"/>
</dbReference>
<proteinExistence type="predicted"/>
<keyword evidence="2" id="KW-1185">Reference proteome</keyword>
<dbReference type="SUPFAM" id="SSF56059">
    <property type="entry name" value="Glutathione synthetase ATP-binding domain-like"/>
    <property type="match status" value="1"/>
</dbReference>
<dbReference type="InterPro" id="IPR027746">
    <property type="entry name" value="TTL"/>
</dbReference>
<dbReference type="PANTHER" id="PTHR47551">
    <property type="entry name" value="TUBULIN--TYROSINE LIGASE PBY1-RELATED"/>
    <property type="match status" value="1"/>
</dbReference>
<dbReference type="GO" id="GO:0016874">
    <property type="term" value="F:ligase activity"/>
    <property type="evidence" value="ECO:0007669"/>
    <property type="project" value="UniProtKB-KW"/>
</dbReference>
<evidence type="ECO:0000313" key="2">
    <source>
        <dbReference type="Proteomes" id="UP000298030"/>
    </source>
</evidence>
<dbReference type="EMBL" id="QPFP01000002">
    <property type="protein sequence ID" value="TEB39224.1"/>
    <property type="molecule type" value="Genomic_DNA"/>
</dbReference>
<dbReference type="PANTHER" id="PTHR47551:SF1">
    <property type="entry name" value="TUBULIN--TYROSINE LIGASE PBY1-RELATED"/>
    <property type="match status" value="1"/>
</dbReference>
<dbReference type="AlphaFoldDB" id="A0A4Y7TZ10"/>
<sequence>MPSSPNSAFVHWPDAPLTERLVRDALNDLGVAYLDAPTGSGKLLQWSTYDSLDHERALLDPKNILSSSYTFRKALIRKHFLSRVTHAYTTKHPDSVLKVAIPETYELELTFADELDEMWLDDLYELGDKLEAGDAWWILKPGMADRGMGIRLFNSKNQLQRIFEGFESDDDGEDEGNAGASNTAVVISQLRHFVVQEYLPTPLLFDPHENASNGKNKEDPFSGHKFHLRVYCVASGALQVYVYTRILALFAPVPYATPEVGEDELEVSLKPHLTNTCLQAELGGEHVRLFDELIGRRILSGSFGKFTEGDLNSIVNQVSDVLADTFRAAVDSPVHFQARLDLRSLPLPNAFELYGVDFLVSDTGSTNLSERFQVHLLEINAEPAIEMTGPRLTWVLEDLFKSIAQTCVKPFFPIEPEQQQDWPAGEVRSRLKKCLDMETRNWD</sequence>
<dbReference type="OrthoDB" id="202825at2759"/>
<name>A0A4Y7TZ10_COPMI</name>
<accession>A0A4Y7TZ10</accession>
<protein>
    <submittedName>
        <fullName evidence="1">Tubulin-tyrosine ligase</fullName>
    </submittedName>
</protein>
<gene>
    <name evidence="1" type="ORF">FA13DRAFT_1620117</name>
</gene>
<keyword evidence="1" id="KW-0436">Ligase</keyword>
<organism evidence="1 2">
    <name type="scientific">Coprinellus micaceus</name>
    <name type="common">Glistening ink-cap mushroom</name>
    <name type="synonym">Coprinus micaceus</name>
    <dbReference type="NCBI Taxonomy" id="71717"/>
    <lineage>
        <taxon>Eukaryota</taxon>
        <taxon>Fungi</taxon>
        <taxon>Dikarya</taxon>
        <taxon>Basidiomycota</taxon>
        <taxon>Agaricomycotina</taxon>
        <taxon>Agaricomycetes</taxon>
        <taxon>Agaricomycetidae</taxon>
        <taxon>Agaricales</taxon>
        <taxon>Agaricineae</taxon>
        <taxon>Psathyrellaceae</taxon>
        <taxon>Coprinellus</taxon>
    </lineage>
</organism>
<dbReference type="STRING" id="71717.A0A4Y7TZ10"/>
<evidence type="ECO:0000313" key="1">
    <source>
        <dbReference type="EMBL" id="TEB39224.1"/>
    </source>
</evidence>
<dbReference type="Proteomes" id="UP000298030">
    <property type="component" value="Unassembled WGS sequence"/>
</dbReference>
<dbReference type="Gene3D" id="3.30.470.20">
    <property type="entry name" value="ATP-grasp fold, B domain"/>
    <property type="match status" value="1"/>
</dbReference>
<comment type="caution">
    <text evidence="1">The sequence shown here is derived from an EMBL/GenBank/DDBJ whole genome shotgun (WGS) entry which is preliminary data.</text>
</comment>
<dbReference type="InterPro" id="IPR004344">
    <property type="entry name" value="TTL/TTLL_fam"/>
</dbReference>
<dbReference type="PROSITE" id="PS51221">
    <property type="entry name" value="TTL"/>
    <property type="match status" value="1"/>
</dbReference>
<reference evidence="1 2" key="1">
    <citation type="journal article" date="2019" name="Nat. Ecol. Evol.">
        <title>Megaphylogeny resolves global patterns of mushroom evolution.</title>
        <authorList>
            <person name="Varga T."/>
            <person name="Krizsan K."/>
            <person name="Foldi C."/>
            <person name="Dima B."/>
            <person name="Sanchez-Garcia M."/>
            <person name="Sanchez-Ramirez S."/>
            <person name="Szollosi G.J."/>
            <person name="Szarkandi J.G."/>
            <person name="Papp V."/>
            <person name="Albert L."/>
            <person name="Andreopoulos W."/>
            <person name="Angelini C."/>
            <person name="Antonin V."/>
            <person name="Barry K.W."/>
            <person name="Bougher N.L."/>
            <person name="Buchanan P."/>
            <person name="Buyck B."/>
            <person name="Bense V."/>
            <person name="Catcheside P."/>
            <person name="Chovatia M."/>
            <person name="Cooper J."/>
            <person name="Damon W."/>
            <person name="Desjardin D."/>
            <person name="Finy P."/>
            <person name="Geml J."/>
            <person name="Haridas S."/>
            <person name="Hughes K."/>
            <person name="Justo A."/>
            <person name="Karasinski D."/>
            <person name="Kautmanova I."/>
            <person name="Kiss B."/>
            <person name="Kocsube S."/>
            <person name="Kotiranta H."/>
            <person name="LaButti K.M."/>
            <person name="Lechner B.E."/>
            <person name="Liimatainen K."/>
            <person name="Lipzen A."/>
            <person name="Lukacs Z."/>
            <person name="Mihaltcheva S."/>
            <person name="Morgado L.N."/>
            <person name="Niskanen T."/>
            <person name="Noordeloos M.E."/>
            <person name="Ohm R.A."/>
            <person name="Ortiz-Santana B."/>
            <person name="Ovrebo C."/>
            <person name="Racz N."/>
            <person name="Riley R."/>
            <person name="Savchenko A."/>
            <person name="Shiryaev A."/>
            <person name="Soop K."/>
            <person name="Spirin V."/>
            <person name="Szebenyi C."/>
            <person name="Tomsovsky M."/>
            <person name="Tulloss R.E."/>
            <person name="Uehling J."/>
            <person name="Grigoriev I.V."/>
            <person name="Vagvolgyi C."/>
            <person name="Papp T."/>
            <person name="Martin F.M."/>
            <person name="Miettinen O."/>
            <person name="Hibbett D.S."/>
            <person name="Nagy L.G."/>
        </authorList>
    </citation>
    <scope>NUCLEOTIDE SEQUENCE [LARGE SCALE GENOMIC DNA]</scope>
    <source>
        <strain evidence="1 2">FP101781</strain>
    </source>
</reference>